<evidence type="ECO:0000256" key="1">
    <source>
        <dbReference type="SAM" id="MobiDB-lite"/>
    </source>
</evidence>
<dbReference type="Pfam" id="PF09133">
    <property type="entry name" value="SANTA"/>
    <property type="match status" value="1"/>
</dbReference>
<keyword evidence="5" id="KW-1185">Reference proteome</keyword>
<feature type="compositionally biased region" description="Polar residues" evidence="1">
    <location>
        <begin position="332"/>
        <end position="342"/>
    </location>
</feature>
<dbReference type="OrthoDB" id="118550at2759"/>
<feature type="domain" description="SANTA" evidence="2">
    <location>
        <begin position="11"/>
        <end position="105"/>
    </location>
</feature>
<feature type="region of interest" description="Disordered" evidence="1">
    <location>
        <begin position="155"/>
        <end position="197"/>
    </location>
</feature>
<organism evidence="4 5">
    <name type="scientific">Helianthus annuus</name>
    <name type="common">Common sunflower</name>
    <dbReference type="NCBI Taxonomy" id="4232"/>
    <lineage>
        <taxon>Eukaryota</taxon>
        <taxon>Viridiplantae</taxon>
        <taxon>Streptophyta</taxon>
        <taxon>Embryophyta</taxon>
        <taxon>Tracheophyta</taxon>
        <taxon>Spermatophyta</taxon>
        <taxon>Magnoliopsida</taxon>
        <taxon>eudicotyledons</taxon>
        <taxon>Gunneridae</taxon>
        <taxon>Pentapetalae</taxon>
        <taxon>asterids</taxon>
        <taxon>campanulids</taxon>
        <taxon>Asterales</taxon>
        <taxon>Asteraceae</taxon>
        <taxon>Asteroideae</taxon>
        <taxon>Heliantheae alliance</taxon>
        <taxon>Heliantheae</taxon>
        <taxon>Helianthus</taxon>
    </lineage>
</organism>
<evidence type="ECO:0000313" key="5">
    <source>
        <dbReference type="Proteomes" id="UP000215914"/>
    </source>
</evidence>
<dbReference type="InterPro" id="IPR015216">
    <property type="entry name" value="SANTA"/>
</dbReference>
<dbReference type="AlphaFoldDB" id="A0A251U7G7"/>
<evidence type="ECO:0000313" key="4">
    <source>
        <dbReference type="EMBL" id="OTG18722.1"/>
    </source>
</evidence>
<protein>
    <submittedName>
        <fullName evidence="4">Putative SANT associated</fullName>
    </submittedName>
    <submittedName>
        <fullName evidence="3">Transcription regulator Others family</fullName>
    </submittedName>
</protein>
<dbReference type="PANTHER" id="PTHR35311:SF9">
    <property type="entry name" value="KINETOCHORE-ASSOCIATED PROTEIN KNL-2 HOMOLOG"/>
    <property type="match status" value="1"/>
</dbReference>
<reference evidence="4" key="2">
    <citation type="submission" date="2017-02" db="EMBL/GenBank/DDBJ databases">
        <title>Sunflower complete genome.</title>
        <authorList>
            <person name="Langlade N."/>
            <person name="Munos S."/>
        </authorList>
    </citation>
    <scope>NUCLEOTIDE SEQUENCE [LARGE SCALE GENOMIC DNA]</scope>
    <source>
        <tissue evidence="4">Leaves</tissue>
    </source>
</reference>
<sequence>MASCSYFQKTVTLLDWWLTKPPTNDHYQTLTLGVAGFTSQQNRPARCFSSAPILKIFDLFELETVDGVCVILQGFINKQRTLENGFSPQVFDHFFIGFPPYWKEYCPKIESAAKCVTGVQEEDSIEGYGKPHNSDSYTVDMGVQDCKDVMLNNKSSNPSSVEISHEHITERSPTTAEFKDDPSLEMNPVDSSTPSKCFGVPSRRVTRSMKKPDSSKHSFLLFNGIDPGILGSSENLNKKAVKMESKWKQIDQNGDVTKDKRNNDDTVVSSDSHINIRISDLEDTHVTPKCSDPSSVGVIDVNDDVGTNMKGYRNKKKNRVNIPQKEGIPATHGTSSKAVKTQNRSKTKLLVKRKLVTSPKSAFSMRKKERDGSANMLSIESFSGKKSRSGRVVLPPLEFWRNQKLVYDEDGEVCGVQGPM</sequence>
<feature type="region of interest" description="Disordered" evidence="1">
    <location>
        <begin position="325"/>
        <end position="345"/>
    </location>
</feature>
<dbReference type="EMBL" id="MNCJ02000323">
    <property type="protein sequence ID" value="KAF5795605.1"/>
    <property type="molecule type" value="Genomic_DNA"/>
</dbReference>
<dbReference type="OMA" id="CESERQT"/>
<proteinExistence type="predicted"/>
<dbReference type="Gramene" id="mRNA:HanXRQr2_Chr08g0341661">
    <property type="protein sequence ID" value="mRNA:HanXRQr2_Chr08g0341661"/>
    <property type="gene ID" value="HanXRQr2_Chr08g0341661"/>
</dbReference>
<dbReference type="PANTHER" id="PTHR35311">
    <property type="entry name" value="KINETOCHORE-ASSOCIATED PROTEIN KNL-2 HOMOLOG"/>
    <property type="match status" value="1"/>
</dbReference>
<dbReference type="Proteomes" id="UP000215914">
    <property type="component" value="Chromosome 8"/>
</dbReference>
<dbReference type="GO" id="GO:0000775">
    <property type="term" value="C:chromosome, centromeric region"/>
    <property type="evidence" value="ECO:0000318"/>
    <property type="project" value="GO_Central"/>
</dbReference>
<gene>
    <name evidence="4" type="ORF">HannXRQ_Chr08g0226171</name>
    <name evidence="3" type="ORF">HanXRQr2_Chr08g0341661</name>
</gene>
<dbReference type="FunCoup" id="A0A251U7G7">
    <property type="interactions" value="534"/>
</dbReference>
<dbReference type="InterPro" id="IPR053090">
    <property type="entry name" value="Centromere_KNL-2_homolog"/>
</dbReference>
<evidence type="ECO:0000313" key="3">
    <source>
        <dbReference type="EMBL" id="KAF5795605.1"/>
    </source>
</evidence>
<evidence type="ECO:0000259" key="2">
    <source>
        <dbReference type="Pfam" id="PF09133"/>
    </source>
</evidence>
<accession>A0A251U7G7</accession>
<dbReference type="EMBL" id="CM007897">
    <property type="protein sequence ID" value="OTG18722.1"/>
    <property type="molecule type" value="Genomic_DNA"/>
</dbReference>
<dbReference type="STRING" id="4232.A0A251U7G7"/>
<name>A0A251U7G7_HELAN</name>
<dbReference type="InParanoid" id="A0A251U7G7"/>
<reference evidence="3" key="3">
    <citation type="submission" date="2020-06" db="EMBL/GenBank/DDBJ databases">
        <title>Helianthus annuus Genome sequencing and assembly Release 2.</title>
        <authorList>
            <person name="Gouzy J."/>
            <person name="Langlade N."/>
            <person name="Munos S."/>
        </authorList>
    </citation>
    <scope>NUCLEOTIDE SEQUENCE</scope>
    <source>
        <tissue evidence="3">Leaves</tissue>
    </source>
</reference>
<reference evidence="3 5" key="1">
    <citation type="journal article" date="2017" name="Nature">
        <title>The sunflower genome provides insights into oil metabolism, flowering and Asterid evolution.</title>
        <authorList>
            <person name="Badouin H."/>
            <person name="Gouzy J."/>
            <person name="Grassa C.J."/>
            <person name="Murat F."/>
            <person name="Staton S.E."/>
            <person name="Cottret L."/>
            <person name="Lelandais-Briere C."/>
            <person name="Owens G.L."/>
            <person name="Carrere S."/>
            <person name="Mayjonade B."/>
            <person name="Legrand L."/>
            <person name="Gill N."/>
            <person name="Kane N.C."/>
            <person name="Bowers J.E."/>
            <person name="Hubner S."/>
            <person name="Bellec A."/>
            <person name="Berard A."/>
            <person name="Berges H."/>
            <person name="Blanchet N."/>
            <person name="Boniface M.C."/>
            <person name="Brunel D."/>
            <person name="Catrice O."/>
            <person name="Chaidir N."/>
            <person name="Claudel C."/>
            <person name="Donnadieu C."/>
            <person name="Faraut T."/>
            <person name="Fievet G."/>
            <person name="Helmstetter N."/>
            <person name="King M."/>
            <person name="Knapp S.J."/>
            <person name="Lai Z."/>
            <person name="Le Paslier M.C."/>
            <person name="Lippi Y."/>
            <person name="Lorenzon L."/>
            <person name="Mandel J.R."/>
            <person name="Marage G."/>
            <person name="Marchand G."/>
            <person name="Marquand E."/>
            <person name="Bret-Mestries E."/>
            <person name="Morien E."/>
            <person name="Nambeesan S."/>
            <person name="Nguyen T."/>
            <person name="Pegot-Espagnet P."/>
            <person name="Pouilly N."/>
            <person name="Raftis F."/>
            <person name="Sallet E."/>
            <person name="Schiex T."/>
            <person name="Thomas J."/>
            <person name="Vandecasteele C."/>
            <person name="Vares D."/>
            <person name="Vear F."/>
            <person name="Vautrin S."/>
            <person name="Crespi M."/>
            <person name="Mangin B."/>
            <person name="Burke J.M."/>
            <person name="Salse J."/>
            <person name="Munos S."/>
            <person name="Vincourt P."/>
            <person name="Rieseberg L.H."/>
            <person name="Langlade N.B."/>
        </authorList>
    </citation>
    <scope>NUCLEOTIDE SEQUENCE [LARGE SCALE GENOMIC DNA]</scope>
    <source>
        <strain evidence="5">cv. SF193</strain>
        <tissue evidence="3">Leaves</tissue>
    </source>
</reference>